<dbReference type="InterPro" id="IPR053163">
    <property type="entry name" value="HTH-type_regulator_Rgg"/>
</dbReference>
<dbReference type="CDD" id="cd00093">
    <property type="entry name" value="HTH_XRE"/>
    <property type="match status" value="1"/>
</dbReference>
<dbReference type="GeneID" id="57088935"/>
<reference evidence="3" key="1">
    <citation type="submission" date="2014-05" db="EMBL/GenBank/DDBJ databases">
        <title>Whole genome sequencing of Lactobacillus casei NRIC0644.</title>
        <authorList>
            <person name="Atarashi H."/>
            <person name="Yoshida Y."/>
            <person name="Fujimura S."/>
            <person name="Tanaka N."/>
            <person name="Shiwa Y."/>
            <person name="Yoshikawa H."/>
            <person name="Okada S."/>
            <person name="Nakagawa J."/>
        </authorList>
    </citation>
    <scope>NUCLEOTIDE SEQUENCE [LARGE SCALE GENOMIC DNA]</scope>
    <source>
        <strain evidence="3">NRIC0644</strain>
    </source>
</reference>
<dbReference type="Pfam" id="PF01381">
    <property type="entry name" value="HTH_3"/>
    <property type="match status" value="1"/>
</dbReference>
<dbReference type="Proteomes" id="UP000032552">
    <property type="component" value="Unassembled WGS sequence"/>
</dbReference>
<dbReference type="InterPro" id="IPR001387">
    <property type="entry name" value="Cro/C1-type_HTH"/>
</dbReference>
<dbReference type="SMART" id="SM00530">
    <property type="entry name" value="HTH_XRE"/>
    <property type="match status" value="1"/>
</dbReference>
<dbReference type="AlphaFoldDB" id="A0A0C9QF28"/>
<accession>A0A0C9QF28</accession>
<dbReference type="PANTHER" id="PTHR37038:SF12">
    <property type="entry name" value="TRANSCRIPTIONAL REGULATOR"/>
    <property type="match status" value="1"/>
</dbReference>
<dbReference type="Gene3D" id="1.10.260.40">
    <property type="entry name" value="lambda repressor-like DNA-binding domains"/>
    <property type="match status" value="1"/>
</dbReference>
<dbReference type="RefSeq" id="WP_003562863.1">
    <property type="nucleotide sequence ID" value="NZ_BAYM01000100.1"/>
</dbReference>
<dbReference type="InterPro" id="IPR010057">
    <property type="entry name" value="Transcription_activator_Rgg_C"/>
</dbReference>
<gene>
    <name evidence="2" type="ORF">LC0644_1797</name>
</gene>
<evidence type="ECO:0000313" key="2">
    <source>
        <dbReference type="EMBL" id="GAN37208.1"/>
    </source>
</evidence>
<dbReference type="PANTHER" id="PTHR37038">
    <property type="entry name" value="TRANSCRIPTIONAL REGULATOR-RELATED"/>
    <property type="match status" value="1"/>
</dbReference>
<dbReference type="NCBIfam" id="TIGR01716">
    <property type="entry name" value="RGG_Cterm"/>
    <property type="match status" value="1"/>
</dbReference>
<evidence type="ECO:0000313" key="3">
    <source>
        <dbReference type="Proteomes" id="UP000032552"/>
    </source>
</evidence>
<sequence>MEKIGELINHFRENKGMSQAELSEGILSKAQLSKFERDLTKISVDKFLALLERLHVTFTEFGNALAIQERLYEQAILEDITKAVINNNKDQAQLVKERAEQHLKKHHGKYNQLTLIMVKAMICDMEKGTLPKADTKVLADYLFSVDGWTHFELLLFGNTMSALSLVTVNQLARELAAQINEAWAIHQNFQLTINLLYNVVILNLSAKDLTTARLFLRVMKHSHVEDSMMAERYLIALADAFCDYCGEPTVEHENNVKRMIEIQKEIGSTNFFVAFNNQAKMFINETKISSNDSAGNV</sequence>
<organism evidence="2 3">
    <name type="scientific">Lacticaseibacillus paracasei NRIC 0644</name>
    <dbReference type="NCBI Taxonomy" id="1435038"/>
    <lineage>
        <taxon>Bacteria</taxon>
        <taxon>Bacillati</taxon>
        <taxon>Bacillota</taxon>
        <taxon>Bacilli</taxon>
        <taxon>Lactobacillales</taxon>
        <taxon>Lactobacillaceae</taxon>
        <taxon>Lacticaseibacillus</taxon>
    </lineage>
</organism>
<dbReference type="GO" id="GO:0003677">
    <property type="term" value="F:DNA binding"/>
    <property type="evidence" value="ECO:0007669"/>
    <property type="project" value="InterPro"/>
</dbReference>
<protein>
    <submittedName>
        <fullName evidence="2">Transcriptional regulator</fullName>
    </submittedName>
</protein>
<evidence type="ECO:0000259" key="1">
    <source>
        <dbReference type="PROSITE" id="PS50943"/>
    </source>
</evidence>
<dbReference type="EMBL" id="BAYM01000100">
    <property type="protein sequence ID" value="GAN37208.1"/>
    <property type="molecule type" value="Genomic_DNA"/>
</dbReference>
<comment type="caution">
    <text evidence="2">The sequence shown here is derived from an EMBL/GenBank/DDBJ whole genome shotgun (WGS) entry which is preliminary data.</text>
</comment>
<dbReference type="SUPFAM" id="SSF47413">
    <property type="entry name" value="lambda repressor-like DNA-binding domains"/>
    <property type="match status" value="1"/>
</dbReference>
<dbReference type="PROSITE" id="PS50943">
    <property type="entry name" value="HTH_CROC1"/>
    <property type="match status" value="1"/>
</dbReference>
<dbReference type="Gene3D" id="1.25.40.400">
    <property type="match status" value="1"/>
</dbReference>
<proteinExistence type="predicted"/>
<dbReference type="Pfam" id="PF21259">
    <property type="entry name" value="Rgg_C"/>
    <property type="match status" value="1"/>
</dbReference>
<dbReference type="InterPro" id="IPR010982">
    <property type="entry name" value="Lambda_DNA-bd_dom_sf"/>
</dbReference>
<name>A0A0C9QF28_LACPA</name>
<feature type="domain" description="HTH cro/C1-type" evidence="1">
    <location>
        <begin position="8"/>
        <end position="61"/>
    </location>
</feature>